<evidence type="ECO:0000313" key="4">
    <source>
        <dbReference type="Proteomes" id="UP000572680"/>
    </source>
</evidence>
<evidence type="ECO:0000256" key="2">
    <source>
        <dbReference type="SAM" id="Phobius"/>
    </source>
</evidence>
<feature type="compositionally biased region" description="Low complexity" evidence="1">
    <location>
        <begin position="98"/>
        <end position="108"/>
    </location>
</feature>
<reference evidence="3 4" key="1">
    <citation type="submission" date="2020-08" db="EMBL/GenBank/DDBJ databases">
        <title>Genomic Encyclopedia of Type Strains, Phase IV (KMG-IV): sequencing the most valuable type-strain genomes for metagenomic binning, comparative biology and taxonomic classification.</title>
        <authorList>
            <person name="Goeker M."/>
        </authorList>
    </citation>
    <scope>NUCLEOTIDE SEQUENCE [LARGE SCALE GENOMIC DNA]</scope>
    <source>
        <strain evidence="3 4">DSM 44197</strain>
    </source>
</reference>
<feature type="region of interest" description="Disordered" evidence="1">
    <location>
        <begin position="67"/>
        <end position="119"/>
    </location>
</feature>
<sequence>MGFINQLRVAVIVLGIPAVLLFFAMTMEGIETDGGAYRLENLAQVIAGGFLVLSSAVLVAGALAGHKATPNQPPYPPGPFPGAGAVPPQGQPQPFAAPRPGQAHQPFPQQQPPQAPRQG</sequence>
<keyword evidence="2" id="KW-1133">Transmembrane helix</keyword>
<evidence type="ECO:0000313" key="3">
    <source>
        <dbReference type="EMBL" id="MBA8949224.1"/>
    </source>
</evidence>
<dbReference type="EMBL" id="JACJIA010000001">
    <property type="protein sequence ID" value="MBA8949224.1"/>
    <property type="molecule type" value="Genomic_DNA"/>
</dbReference>
<keyword evidence="4" id="KW-1185">Reference proteome</keyword>
<feature type="compositionally biased region" description="Pro residues" evidence="1">
    <location>
        <begin position="109"/>
        <end position="119"/>
    </location>
</feature>
<feature type="transmembrane region" description="Helical" evidence="2">
    <location>
        <begin position="45"/>
        <end position="65"/>
    </location>
</feature>
<gene>
    <name evidence="3" type="ORF">HNR61_000822</name>
</gene>
<comment type="caution">
    <text evidence="3">The sequence shown here is derived from an EMBL/GenBank/DDBJ whole genome shotgun (WGS) entry which is preliminary data.</text>
</comment>
<accession>A0A7W3LJG7</accession>
<dbReference type="Proteomes" id="UP000572680">
    <property type="component" value="Unassembled WGS sequence"/>
</dbReference>
<protein>
    <submittedName>
        <fullName evidence="3">Uncharacterized protein</fullName>
    </submittedName>
</protein>
<evidence type="ECO:0000256" key="1">
    <source>
        <dbReference type="SAM" id="MobiDB-lite"/>
    </source>
</evidence>
<feature type="transmembrane region" description="Helical" evidence="2">
    <location>
        <begin position="7"/>
        <end position="25"/>
    </location>
</feature>
<keyword evidence="2" id="KW-0812">Transmembrane</keyword>
<organism evidence="3 4">
    <name type="scientific">Actinomadura namibiensis</name>
    <dbReference type="NCBI Taxonomy" id="182080"/>
    <lineage>
        <taxon>Bacteria</taxon>
        <taxon>Bacillati</taxon>
        <taxon>Actinomycetota</taxon>
        <taxon>Actinomycetes</taxon>
        <taxon>Streptosporangiales</taxon>
        <taxon>Thermomonosporaceae</taxon>
        <taxon>Actinomadura</taxon>
    </lineage>
</organism>
<dbReference type="RefSeq" id="WP_182841707.1">
    <property type="nucleotide sequence ID" value="NZ_BAAALP010000003.1"/>
</dbReference>
<proteinExistence type="predicted"/>
<name>A0A7W3LJG7_ACTNM</name>
<keyword evidence="2" id="KW-0472">Membrane</keyword>
<feature type="compositionally biased region" description="Pro residues" evidence="1">
    <location>
        <begin position="71"/>
        <end position="80"/>
    </location>
</feature>
<dbReference type="AlphaFoldDB" id="A0A7W3LJG7"/>